<dbReference type="NCBIfam" id="TIGR01891">
    <property type="entry name" value="amidohydrolases"/>
    <property type="match status" value="1"/>
</dbReference>
<evidence type="ECO:0000256" key="1">
    <source>
        <dbReference type="ARBA" id="ARBA00022801"/>
    </source>
</evidence>
<dbReference type="FunFam" id="3.30.70.360:FF:000001">
    <property type="entry name" value="N-acetyldiaminopimelate deacetylase"/>
    <property type="match status" value="1"/>
</dbReference>
<dbReference type="InterPro" id="IPR002933">
    <property type="entry name" value="Peptidase_M20"/>
</dbReference>
<feature type="binding site" evidence="2">
    <location>
        <position position="407"/>
    </location>
    <ligand>
        <name>Mn(2+)</name>
        <dbReference type="ChEBI" id="CHEBI:29035"/>
        <label>2</label>
    </ligand>
</feature>
<evidence type="ECO:0000259" key="4">
    <source>
        <dbReference type="Pfam" id="PF07687"/>
    </source>
</evidence>
<dbReference type="InterPro" id="IPR036264">
    <property type="entry name" value="Bact_exopeptidase_dim_dom"/>
</dbReference>
<keyword evidence="2" id="KW-0479">Metal-binding</keyword>
<proteinExistence type="predicted"/>
<dbReference type="Pfam" id="PF01546">
    <property type="entry name" value="Peptidase_M20"/>
    <property type="match status" value="1"/>
</dbReference>
<dbReference type="PANTHER" id="PTHR11014:SF63">
    <property type="entry name" value="METALLOPEPTIDASE, PUTATIVE (AFU_ORTHOLOGUE AFUA_6G09600)-RELATED"/>
    <property type="match status" value="1"/>
</dbReference>
<keyword evidence="2" id="KW-0464">Manganese</keyword>
<evidence type="ECO:0000256" key="2">
    <source>
        <dbReference type="PIRSR" id="PIRSR005962-1"/>
    </source>
</evidence>
<feature type="binding site" evidence="2">
    <location>
        <position position="208"/>
    </location>
    <ligand>
        <name>Mn(2+)</name>
        <dbReference type="ChEBI" id="CHEBI:29035"/>
        <label>2</label>
    </ligand>
</feature>
<feature type="signal peptide" evidence="3">
    <location>
        <begin position="1"/>
        <end position="21"/>
    </location>
</feature>
<dbReference type="SUPFAM" id="SSF53187">
    <property type="entry name" value="Zn-dependent exopeptidases"/>
    <property type="match status" value="1"/>
</dbReference>
<dbReference type="AlphaFoldDB" id="A0A3I6S2G5"/>
<dbReference type="Gene3D" id="3.40.630.10">
    <property type="entry name" value="Zn peptidases"/>
    <property type="match status" value="1"/>
</dbReference>
<dbReference type="PANTHER" id="PTHR11014">
    <property type="entry name" value="PEPTIDASE M20 FAMILY MEMBER"/>
    <property type="match status" value="1"/>
</dbReference>
<feature type="binding site" evidence="2">
    <location>
        <position position="170"/>
    </location>
    <ligand>
        <name>Mn(2+)</name>
        <dbReference type="ChEBI" id="CHEBI:29035"/>
        <label>2</label>
    </ligand>
</feature>
<sequence length="433" mass="46931">MKLKTSLLVASLFFSSWSSFASTEEWMKTAVNEQYNDAVQIRRDIHQHAELGNQEFRTQKVVVDFLKKQGIDVVTGWKNAPTAVIGIINPDKKNTIALRTELDALPIKENTGLPFASTMTGKYLGKDGPVSHMCGHDVHMAMLMSAAKILQQNKEKFDNRVVLIFQPAEEGDSLHDPFDKDAPLSGANALVNDGLIEKYDIKHVFGIHVMARQPAGKILVAKGAALNSADGFHIHVDGKQSHGAMPWAGTDATLTAANIVVGLQQIVSRNADLSEGMGVITVGKFNAGETANVMSGTADMTGTVRSNHNEVRDTLIKRIPEVAEGVAEAAGAKAETQIAKIYPVTVNNPELVDKTVPLLKQNGIDAEISTWNPGASEDFSFYAAKVPSMFMFLGADYPDAKDVQNNHSDKFVVDETTMRTGIMAHLVAATANY</sequence>
<dbReference type="InterPro" id="IPR011650">
    <property type="entry name" value="Peptidase_M20_dimer"/>
</dbReference>
<accession>A0A3I6S2G5</accession>
<feature type="domain" description="Peptidase M20 dimerisation" evidence="4">
    <location>
        <begin position="229"/>
        <end position="325"/>
    </location>
</feature>
<gene>
    <name evidence="5" type="ORF">ED173_22625</name>
</gene>
<dbReference type="GO" id="GO:0046872">
    <property type="term" value="F:metal ion binding"/>
    <property type="evidence" value="ECO:0007669"/>
    <property type="project" value="UniProtKB-KW"/>
</dbReference>
<dbReference type="Pfam" id="PF07687">
    <property type="entry name" value="M20_dimer"/>
    <property type="match status" value="1"/>
</dbReference>
<evidence type="ECO:0000256" key="3">
    <source>
        <dbReference type="SAM" id="SignalP"/>
    </source>
</evidence>
<feature type="binding site" evidence="2">
    <location>
        <position position="136"/>
    </location>
    <ligand>
        <name>Mn(2+)</name>
        <dbReference type="ChEBI" id="CHEBI:29035"/>
        <label>2</label>
    </ligand>
</feature>
<evidence type="ECO:0000313" key="5">
    <source>
        <dbReference type="EMBL" id="MFX65591.1"/>
    </source>
</evidence>
<feature type="chain" id="PRO_5030077500" evidence="3">
    <location>
        <begin position="22"/>
        <end position="433"/>
    </location>
</feature>
<dbReference type="PIRSF" id="PIRSF005962">
    <property type="entry name" value="Pept_M20D_amidohydro"/>
    <property type="match status" value="1"/>
</dbReference>
<feature type="binding site" evidence="2">
    <location>
        <position position="134"/>
    </location>
    <ligand>
        <name>Mn(2+)</name>
        <dbReference type="ChEBI" id="CHEBI:29035"/>
        <label>2</label>
    </ligand>
</feature>
<organism evidence="5">
    <name type="scientific">Salmonella enterica</name>
    <name type="common">Salmonella choleraesuis</name>
    <dbReference type="NCBI Taxonomy" id="28901"/>
    <lineage>
        <taxon>Bacteria</taxon>
        <taxon>Pseudomonadati</taxon>
        <taxon>Pseudomonadota</taxon>
        <taxon>Gammaproteobacteria</taxon>
        <taxon>Enterobacterales</taxon>
        <taxon>Enterobacteriaceae</taxon>
        <taxon>Salmonella</taxon>
    </lineage>
</organism>
<dbReference type="GO" id="GO:0019877">
    <property type="term" value="P:diaminopimelate biosynthetic process"/>
    <property type="evidence" value="ECO:0007669"/>
    <property type="project" value="UniProtKB-ARBA"/>
</dbReference>
<dbReference type="SUPFAM" id="SSF55031">
    <property type="entry name" value="Bacterial exopeptidase dimerisation domain"/>
    <property type="match status" value="1"/>
</dbReference>
<dbReference type="Proteomes" id="UP000885417">
    <property type="component" value="Unassembled WGS sequence"/>
</dbReference>
<comment type="cofactor">
    <cofactor evidence="2">
        <name>Mn(2+)</name>
        <dbReference type="ChEBI" id="CHEBI:29035"/>
    </cofactor>
    <text evidence="2">The Mn(2+) ion enhances activity.</text>
</comment>
<reference evidence="5" key="1">
    <citation type="submission" date="2018-10" db="EMBL/GenBank/DDBJ databases">
        <authorList>
            <consortium name="PulseNet: The National Subtyping Network for Foodborne Disease Surveillance"/>
            <person name="Tarr C.L."/>
            <person name="Trees E."/>
            <person name="Katz L.S."/>
            <person name="Carleton-Romer H.A."/>
            <person name="Stroika S."/>
            <person name="Kucerova Z."/>
            <person name="Roache K.F."/>
            <person name="Sabol A.L."/>
            <person name="Besser J."/>
            <person name="Gerner-Smidt P."/>
        </authorList>
    </citation>
    <scope>NUCLEOTIDE SEQUENCE [LARGE SCALE GENOMIC DNA]</scope>
    <source>
        <strain evidence="5">PNUSAS059279</strain>
    </source>
</reference>
<dbReference type="InterPro" id="IPR017439">
    <property type="entry name" value="Amidohydrolase"/>
</dbReference>
<comment type="caution">
    <text evidence="5">The sequence shown here is derived from an EMBL/GenBank/DDBJ whole genome shotgun (WGS) entry which is preliminary data.</text>
</comment>
<keyword evidence="1 5" id="KW-0378">Hydrolase</keyword>
<name>A0A3I6S2G5_SALER</name>
<dbReference type="GO" id="GO:0050118">
    <property type="term" value="F:N-acetyldiaminopimelate deacetylase activity"/>
    <property type="evidence" value="ECO:0007669"/>
    <property type="project" value="UniProtKB-ARBA"/>
</dbReference>
<dbReference type="Gene3D" id="3.30.70.360">
    <property type="match status" value="1"/>
</dbReference>
<dbReference type="EMBL" id="RNGN01000182">
    <property type="protein sequence ID" value="MFX65591.1"/>
    <property type="molecule type" value="Genomic_DNA"/>
</dbReference>
<protein>
    <submittedName>
        <fullName evidence="5">Amidohydrolase</fullName>
    </submittedName>
</protein>
<keyword evidence="3" id="KW-0732">Signal</keyword>